<evidence type="ECO:0000259" key="8">
    <source>
        <dbReference type="SMART" id="SM00187"/>
    </source>
</evidence>
<dbReference type="InterPro" id="IPR032695">
    <property type="entry name" value="Integrin_dom_sf"/>
</dbReference>
<dbReference type="PRINTS" id="PR01186">
    <property type="entry name" value="INTEGRINB"/>
</dbReference>
<dbReference type="GO" id="GO:0008305">
    <property type="term" value="C:integrin complex"/>
    <property type="evidence" value="ECO:0007669"/>
    <property type="project" value="TreeGrafter"/>
</dbReference>
<dbReference type="SUPFAM" id="SSF103575">
    <property type="entry name" value="Plexin repeat"/>
    <property type="match status" value="1"/>
</dbReference>
<sequence>MKRRYRIVLFSIVYIFIFVLAVEDRDRCRSVEGSKSCGQCIKIPGCAWCLDSRSNSSQRCDLKTAFTPETCAPHYVYSPATEIKIAPQHNLPLDSKQADGVTITQLEPQQIVIKMKPGDILEVPFKYQHRIPVSGYEVRDFSIQTSEFRSLGLGIEFFIECDGTRIGGRVCPGVKVDQIINFYAKVTLNECKAGGDIAVSIGVYGYNTVSGLFITPVCGCECEKLRNHERSSASCAHAGTQICGACLCDEGRGGNNCECSLAQFSASSADELENRCRKMSTYAVGKANATVANANVMLNIFVLAKANVSVVVAYVKKVSPETIALVQPIKNHAKKTESYVLGMGYVNVVNVLVMLATPDPLAALNKKLNLQKSMKTIWREETRVKLMAKFCLPFPI</sequence>
<dbReference type="InterPro" id="IPR002369">
    <property type="entry name" value="Integrin_bsu_VWA"/>
</dbReference>
<keyword evidence="3" id="KW-0401">Integrin</keyword>
<proteinExistence type="predicted"/>
<dbReference type="PANTHER" id="PTHR10082:SF60">
    <property type="entry name" value="INTEGRIN BETA-PS"/>
    <property type="match status" value="1"/>
</dbReference>
<dbReference type="GO" id="GO:0098609">
    <property type="term" value="P:cell-cell adhesion"/>
    <property type="evidence" value="ECO:0007669"/>
    <property type="project" value="TreeGrafter"/>
</dbReference>
<dbReference type="GO" id="GO:0005178">
    <property type="term" value="F:integrin binding"/>
    <property type="evidence" value="ECO:0007669"/>
    <property type="project" value="TreeGrafter"/>
</dbReference>
<dbReference type="WBParaSite" id="ACRNAN_scaffold216.g19011.t1">
    <property type="protein sequence ID" value="ACRNAN_scaffold216.g19011.t1"/>
    <property type="gene ID" value="ACRNAN_scaffold216.g19011"/>
</dbReference>
<dbReference type="GO" id="GO:0007229">
    <property type="term" value="P:integrin-mediated signaling pathway"/>
    <property type="evidence" value="ECO:0007669"/>
    <property type="project" value="UniProtKB-KW"/>
</dbReference>
<dbReference type="SMART" id="SM00187">
    <property type="entry name" value="INB"/>
    <property type="match status" value="1"/>
</dbReference>
<keyword evidence="5" id="KW-1015">Disulfide bond</keyword>
<evidence type="ECO:0000256" key="1">
    <source>
        <dbReference type="ARBA" id="ARBA00004479"/>
    </source>
</evidence>
<evidence type="ECO:0000256" key="7">
    <source>
        <dbReference type="SAM" id="SignalP"/>
    </source>
</evidence>
<evidence type="ECO:0000313" key="10">
    <source>
        <dbReference type="WBParaSite" id="ACRNAN_scaffold216.g19011.t1"/>
    </source>
</evidence>
<dbReference type="SUPFAM" id="SSF69179">
    <property type="entry name" value="Integrin domains"/>
    <property type="match status" value="1"/>
</dbReference>
<dbReference type="GO" id="GO:0005925">
    <property type="term" value="C:focal adhesion"/>
    <property type="evidence" value="ECO:0007669"/>
    <property type="project" value="TreeGrafter"/>
</dbReference>
<dbReference type="Gene3D" id="3.30.1680.10">
    <property type="entry name" value="ligand-binding face of the semaphorins, domain 2"/>
    <property type="match status" value="1"/>
</dbReference>
<evidence type="ECO:0000256" key="5">
    <source>
        <dbReference type="ARBA" id="ARBA00023157"/>
    </source>
</evidence>
<dbReference type="GO" id="GO:0016477">
    <property type="term" value="P:cell migration"/>
    <property type="evidence" value="ECO:0007669"/>
    <property type="project" value="TreeGrafter"/>
</dbReference>
<reference evidence="10" key="1">
    <citation type="submission" date="2022-11" db="UniProtKB">
        <authorList>
            <consortium name="WormBaseParasite"/>
        </authorList>
    </citation>
    <scope>IDENTIFICATION</scope>
</reference>
<dbReference type="AlphaFoldDB" id="A0A914DAZ1"/>
<organism evidence="9 10">
    <name type="scientific">Acrobeloides nanus</name>
    <dbReference type="NCBI Taxonomy" id="290746"/>
    <lineage>
        <taxon>Eukaryota</taxon>
        <taxon>Metazoa</taxon>
        <taxon>Ecdysozoa</taxon>
        <taxon>Nematoda</taxon>
        <taxon>Chromadorea</taxon>
        <taxon>Rhabditida</taxon>
        <taxon>Tylenchina</taxon>
        <taxon>Cephalobomorpha</taxon>
        <taxon>Cephaloboidea</taxon>
        <taxon>Cephalobidae</taxon>
        <taxon>Acrobeloides</taxon>
    </lineage>
</organism>
<evidence type="ECO:0000313" key="9">
    <source>
        <dbReference type="Proteomes" id="UP000887540"/>
    </source>
</evidence>
<accession>A0A914DAZ1</accession>
<dbReference type="GO" id="GO:0033627">
    <property type="term" value="P:cell adhesion mediated by integrin"/>
    <property type="evidence" value="ECO:0007669"/>
    <property type="project" value="TreeGrafter"/>
</dbReference>
<evidence type="ECO:0000256" key="3">
    <source>
        <dbReference type="ARBA" id="ARBA00023037"/>
    </source>
</evidence>
<keyword evidence="9" id="KW-1185">Reference proteome</keyword>
<feature type="domain" description="Integrin beta subunit VWA" evidence="8">
    <location>
        <begin position="36"/>
        <end position="220"/>
    </location>
</feature>
<feature type="chain" id="PRO_5037617532" evidence="7">
    <location>
        <begin position="22"/>
        <end position="396"/>
    </location>
</feature>
<dbReference type="Proteomes" id="UP000887540">
    <property type="component" value="Unplaced"/>
</dbReference>
<dbReference type="PANTHER" id="PTHR10082">
    <property type="entry name" value="INTEGRIN BETA SUBUNIT"/>
    <property type="match status" value="1"/>
</dbReference>
<dbReference type="InterPro" id="IPR015812">
    <property type="entry name" value="Integrin_bsu"/>
</dbReference>
<comment type="subcellular location">
    <subcellularLocation>
        <location evidence="1">Membrane</location>
        <topology evidence="1">Single-pass type I membrane protein</topology>
    </subcellularLocation>
</comment>
<evidence type="ECO:0000256" key="4">
    <source>
        <dbReference type="ARBA" id="ARBA00023136"/>
    </source>
</evidence>
<dbReference type="Gene3D" id="2.60.40.1510">
    <property type="entry name" value="ntegrin, alpha v. Chain A, domain 3"/>
    <property type="match status" value="1"/>
</dbReference>
<keyword evidence="6" id="KW-0325">Glycoprotein</keyword>
<keyword evidence="4" id="KW-0472">Membrane</keyword>
<protein>
    <submittedName>
        <fullName evidence="10">Integrin beta subunit VWA domain-containing protein</fullName>
    </submittedName>
</protein>
<evidence type="ECO:0000256" key="2">
    <source>
        <dbReference type="ARBA" id="ARBA00022692"/>
    </source>
</evidence>
<keyword evidence="7" id="KW-0732">Signal</keyword>
<evidence type="ECO:0000256" key="6">
    <source>
        <dbReference type="ARBA" id="ARBA00023180"/>
    </source>
</evidence>
<name>A0A914DAZ1_9BILA</name>
<feature type="signal peptide" evidence="7">
    <location>
        <begin position="1"/>
        <end position="21"/>
    </location>
</feature>
<dbReference type="GO" id="GO:0007160">
    <property type="term" value="P:cell-matrix adhesion"/>
    <property type="evidence" value="ECO:0007669"/>
    <property type="project" value="TreeGrafter"/>
</dbReference>
<dbReference type="GO" id="GO:0009986">
    <property type="term" value="C:cell surface"/>
    <property type="evidence" value="ECO:0007669"/>
    <property type="project" value="TreeGrafter"/>
</dbReference>
<keyword evidence="2" id="KW-0812">Transmembrane</keyword>